<gene>
    <name evidence="12" type="ORF">C4520_21660</name>
</gene>
<keyword evidence="7 8" id="KW-0560">Oxidoreductase</keyword>
<dbReference type="AlphaFoldDB" id="A0A3A4NH09"/>
<dbReference type="Proteomes" id="UP000265882">
    <property type="component" value="Unassembled WGS sequence"/>
</dbReference>
<dbReference type="FunFam" id="1.20.140.10:FF:000001">
    <property type="entry name" value="Acyl-CoA dehydrogenase"/>
    <property type="match status" value="1"/>
</dbReference>
<dbReference type="PANTHER" id="PTHR43884">
    <property type="entry name" value="ACYL-COA DEHYDROGENASE"/>
    <property type="match status" value="1"/>
</dbReference>
<dbReference type="Pfam" id="PF00441">
    <property type="entry name" value="Acyl-CoA_dh_1"/>
    <property type="match status" value="1"/>
</dbReference>
<dbReference type="Gene3D" id="1.10.540.10">
    <property type="entry name" value="Acyl-CoA dehydrogenase/oxidase, N-terminal domain"/>
    <property type="match status" value="1"/>
</dbReference>
<dbReference type="InterPro" id="IPR006089">
    <property type="entry name" value="Acyl-CoA_DH_CS"/>
</dbReference>
<evidence type="ECO:0000313" key="12">
    <source>
        <dbReference type="EMBL" id="RJP14324.1"/>
    </source>
</evidence>
<dbReference type="InterPro" id="IPR037069">
    <property type="entry name" value="AcylCoA_DH/ox_N_sf"/>
</dbReference>
<evidence type="ECO:0000259" key="10">
    <source>
        <dbReference type="Pfam" id="PF02770"/>
    </source>
</evidence>
<keyword evidence="5 8" id="KW-0285">Flavoprotein</keyword>
<dbReference type="GO" id="GO:0009083">
    <property type="term" value="P:branched-chain amino acid catabolic process"/>
    <property type="evidence" value="ECO:0007669"/>
    <property type="project" value="UniProtKB-KW"/>
</dbReference>
<keyword evidence="6 8" id="KW-0274">FAD</keyword>
<evidence type="ECO:0000256" key="7">
    <source>
        <dbReference type="ARBA" id="ARBA00023002"/>
    </source>
</evidence>
<dbReference type="PROSITE" id="PS00072">
    <property type="entry name" value="ACYL_COA_DH_1"/>
    <property type="match status" value="1"/>
</dbReference>
<evidence type="ECO:0000256" key="4">
    <source>
        <dbReference type="ARBA" id="ARBA00022456"/>
    </source>
</evidence>
<comment type="caution">
    <text evidence="12">The sequence shown here is derived from an EMBL/GenBank/DDBJ whole genome shotgun (WGS) entry which is preliminary data.</text>
</comment>
<comment type="cofactor">
    <cofactor evidence="1 8">
        <name>FAD</name>
        <dbReference type="ChEBI" id="CHEBI:57692"/>
    </cofactor>
</comment>
<dbReference type="InterPro" id="IPR009075">
    <property type="entry name" value="AcylCo_DH/oxidase_C"/>
</dbReference>
<comment type="pathway">
    <text evidence="2">Amino-acid degradation; L-valine degradation.</text>
</comment>
<feature type="domain" description="Acyl-CoA oxidase/dehydrogenase middle" evidence="10">
    <location>
        <begin position="115"/>
        <end position="210"/>
    </location>
</feature>
<dbReference type="InterPro" id="IPR006091">
    <property type="entry name" value="Acyl-CoA_Oxase/DH_mid-dom"/>
</dbReference>
<evidence type="ECO:0000256" key="1">
    <source>
        <dbReference type="ARBA" id="ARBA00001974"/>
    </source>
</evidence>
<sequence>MEDRLEDLKCKTRDFVETEIEPFSAEIEETDAIPQALAQKIAASGLHGMAVPKEYGGMGLNVLEACVVMEELSRVNQAVVRFIGGSITGLAQFGSEHLKNKYFPRIARGEARADFALSEPEAGSDAAAIKTRAERRGDLYYLNGVKHMISNGSVNNLHLVFAVTDPQKGARGGISAFVVERTFPGFSVAAVQPKMGLRGMPIARLHFDECQVPQENLVGEEGQGFLVAMGGLDAGRLQFIGAVAVGASQKLLELSIERARSRQQFGKPIGEFQAIQWMLADMATEVHAARLMVHDAARRLDRGETITLQSSMVKVFASETAWRVADKALQIHGAEGLLKGSPIERFYRDARLGRIWDGTCEIQRHIISRTLLRNSGT</sequence>
<dbReference type="PIRSF" id="PIRSF016578">
    <property type="entry name" value="HsaA"/>
    <property type="match status" value="1"/>
</dbReference>
<dbReference type="SUPFAM" id="SSF56645">
    <property type="entry name" value="Acyl-CoA dehydrogenase NM domain-like"/>
    <property type="match status" value="1"/>
</dbReference>
<evidence type="ECO:0000256" key="3">
    <source>
        <dbReference type="ARBA" id="ARBA00009347"/>
    </source>
</evidence>
<protein>
    <submittedName>
        <fullName evidence="12">Acyl-CoA dehydrogenase</fullName>
    </submittedName>
</protein>
<evidence type="ECO:0000259" key="11">
    <source>
        <dbReference type="Pfam" id="PF02771"/>
    </source>
</evidence>
<feature type="domain" description="Acyl-CoA dehydrogenase/oxidase C-terminal" evidence="9">
    <location>
        <begin position="222"/>
        <end position="371"/>
    </location>
</feature>
<evidence type="ECO:0000256" key="5">
    <source>
        <dbReference type="ARBA" id="ARBA00022630"/>
    </source>
</evidence>
<dbReference type="InterPro" id="IPR036250">
    <property type="entry name" value="AcylCo_DH-like_C"/>
</dbReference>
<comment type="similarity">
    <text evidence="3 8">Belongs to the acyl-CoA dehydrogenase family.</text>
</comment>
<dbReference type="FunFam" id="2.40.110.10:FF:000001">
    <property type="entry name" value="Acyl-CoA dehydrogenase, mitochondrial"/>
    <property type="match status" value="1"/>
</dbReference>
<organism evidence="12 13">
    <name type="scientific">Abyssobacteria bacterium (strain SURF_5)</name>
    <dbReference type="NCBI Taxonomy" id="2093360"/>
    <lineage>
        <taxon>Bacteria</taxon>
        <taxon>Pseudomonadati</taxon>
        <taxon>Candidatus Hydrogenedentota</taxon>
        <taxon>Candidatus Abyssobacteria</taxon>
    </lineage>
</organism>
<dbReference type="InterPro" id="IPR046373">
    <property type="entry name" value="Acyl-CoA_Oxase/DH_mid-dom_sf"/>
</dbReference>
<dbReference type="PANTHER" id="PTHR43884:SF12">
    <property type="entry name" value="ISOVALERYL-COA DEHYDROGENASE, MITOCHONDRIAL-RELATED"/>
    <property type="match status" value="1"/>
</dbReference>
<dbReference type="Gene3D" id="1.20.140.10">
    <property type="entry name" value="Butyryl-CoA Dehydrogenase, subunit A, domain 3"/>
    <property type="match status" value="1"/>
</dbReference>
<name>A0A3A4NH09_ABYX5</name>
<dbReference type="GO" id="GO:0050660">
    <property type="term" value="F:flavin adenine dinucleotide binding"/>
    <property type="evidence" value="ECO:0007669"/>
    <property type="project" value="InterPro"/>
</dbReference>
<proteinExistence type="inferred from homology"/>
<keyword evidence="4" id="KW-0101">Branched-chain amino acid catabolism</keyword>
<reference evidence="12 13" key="1">
    <citation type="journal article" date="2017" name="ISME J.">
        <title>Energy and carbon metabolisms in a deep terrestrial subsurface fluid microbial community.</title>
        <authorList>
            <person name="Momper L."/>
            <person name="Jungbluth S.P."/>
            <person name="Lee M.D."/>
            <person name="Amend J.P."/>
        </authorList>
    </citation>
    <scope>NUCLEOTIDE SEQUENCE [LARGE SCALE GENOMIC DNA]</scope>
    <source>
        <strain evidence="12">SURF_5</strain>
    </source>
</reference>
<evidence type="ECO:0000256" key="8">
    <source>
        <dbReference type="RuleBase" id="RU362125"/>
    </source>
</evidence>
<dbReference type="EMBL" id="QZKU01000144">
    <property type="protein sequence ID" value="RJP14324.1"/>
    <property type="molecule type" value="Genomic_DNA"/>
</dbReference>
<dbReference type="Pfam" id="PF02771">
    <property type="entry name" value="Acyl-CoA_dh_N"/>
    <property type="match status" value="1"/>
</dbReference>
<evidence type="ECO:0000256" key="2">
    <source>
        <dbReference type="ARBA" id="ARBA00005109"/>
    </source>
</evidence>
<dbReference type="SUPFAM" id="SSF47203">
    <property type="entry name" value="Acyl-CoA dehydrogenase C-terminal domain-like"/>
    <property type="match status" value="1"/>
</dbReference>
<accession>A0A3A4NH09</accession>
<evidence type="ECO:0000313" key="13">
    <source>
        <dbReference type="Proteomes" id="UP000265882"/>
    </source>
</evidence>
<dbReference type="InterPro" id="IPR009100">
    <property type="entry name" value="AcylCoA_DH/oxidase_NM_dom_sf"/>
</dbReference>
<dbReference type="Pfam" id="PF02770">
    <property type="entry name" value="Acyl-CoA_dh_M"/>
    <property type="match status" value="1"/>
</dbReference>
<evidence type="ECO:0000256" key="6">
    <source>
        <dbReference type="ARBA" id="ARBA00022827"/>
    </source>
</evidence>
<feature type="domain" description="Acyl-CoA dehydrogenase/oxidase N-terminal" evidence="11">
    <location>
        <begin position="6"/>
        <end position="110"/>
    </location>
</feature>
<dbReference type="InterPro" id="IPR013786">
    <property type="entry name" value="AcylCoA_DH/ox_N"/>
</dbReference>
<dbReference type="GO" id="GO:0003995">
    <property type="term" value="F:acyl-CoA dehydrogenase activity"/>
    <property type="evidence" value="ECO:0007669"/>
    <property type="project" value="InterPro"/>
</dbReference>
<dbReference type="Gene3D" id="2.40.110.10">
    <property type="entry name" value="Butyryl-CoA Dehydrogenase, subunit A, domain 2"/>
    <property type="match status" value="1"/>
</dbReference>
<evidence type="ECO:0000259" key="9">
    <source>
        <dbReference type="Pfam" id="PF00441"/>
    </source>
</evidence>